<gene>
    <name evidence="2" type="ORF">GPUH_LOCUS8358</name>
</gene>
<feature type="region of interest" description="Disordered" evidence="1">
    <location>
        <begin position="327"/>
        <end position="346"/>
    </location>
</feature>
<feature type="compositionally biased region" description="Polar residues" evidence="1">
    <location>
        <begin position="117"/>
        <end position="126"/>
    </location>
</feature>
<keyword evidence="3" id="KW-1185">Reference proteome</keyword>
<protein>
    <submittedName>
        <fullName evidence="2 4">Uncharacterized protein</fullName>
    </submittedName>
</protein>
<dbReference type="OrthoDB" id="5877729at2759"/>
<dbReference type="EMBL" id="UYRT01024148">
    <property type="protein sequence ID" value="VDK62076.1"/>
    <property type="molecule type" value="Genomic_DNA"/>
</dbReference>
<dbReference type="Proteomes" id="UP000271098">
    <property type="component" value="Unassembled WGS sequence"/>
</dbReference>
<feature type="compositionally biased region" description="Polar residues" evidence="1">
    <location>
        <begin position="136"/>
        <end position="151"/>
    </location>
</feature>
<reference evidence="2 3" key="2">
    <citation type="submission" date="2018-11" db="EMBL/GenBank/DDBJ databases">
        <authorList>
            <consortium name="Pathogen Informatics"/>
        </authorList>
    </citation>
    <scope>NUCLEOTIDE SEQUENCE [LARGE SCALE GENOMIC DNA]</scope>
</reference>
<dbReference type="WBParaSite" id="GPUH_0000836101-mRNA-1">
    <property type="protein sequence ID" value="GPUH_0000836101-mRNA-1"/>
    <property type="gene ID" value="GPUH_0000836101"/>
</dbReference>
<reference evidence="4" key="1">
    <citation type="submission" date="2016-06" db="UniProtKB">
        <authorList>
            <consortium name="WormBaseParasite"/>
        </authorList>
    </citation>
    <scope>IDENTIFICATION</scope>
</reference>
<sequence length="346" mass="38752">MLGDKEFWRYPVKSLIPSPSSDKVKFSSEHSSHSLNDGFRVTSTVTYTDRLYKKMPRNLRFSERMSHYEKANFLKTFNNEDEYSTIIPHLENMKPPLSRASSVFVVYTDRNLLASQTEVTATTASPKSEDQHNEGETTSNGGRQTPQPHSSEGTLVARFSANGGASESPSQSIQHMEKVRVNQMPDSTNTGSALNDTVGAAPTFSGSRSLQSVFTETQSDNKKRRGDHKSIRRSATWALRGGKSRKTHQVTNIFEQCERESISGDGSKLHHADCLMRVNFFAERMTEHIAELAAIDLANRFKAELNPRAIYFSQMCNDVDVQSEWTAATSSESGDEEAVERKIIPR</sequence>
<evidence type="ECO:0000313" key="2">
    <source>
        <dbReference type="EMBL" id="VDK62076.1"/>
    </source>
</evidence>
<evidence type="ECO:0000313" key="3">
    <source>
        <dbReference type="Proteomes" id="UP000271098"/>
    </source>
</evidence>
<feature type="compositionally biased region" description="Basic residues" evidence="1">
    <location>
        <begin position="222"/>
        <end position="232"/>
    </location>
</feature>
<evidence type="ECO:0000256" key="1">
    <source>
        <dbReference type="SAM" id="MobiDB-lite"/>
    </source>
</evidence>
<dbReference type="AlphaFoldDB" id="A0A183DI11"/>
<organism evidence="4">
    <name type="scientific">Gongylonema pulchrum</name>
    <dbReference type="NCBI Taxonomy" id="637853"/>
    <lineage>
        <taxon>Eukaryota</taxon>
        <taxon>Metazoa</taxon>
        <taxon>Ecdysozoa</taxon>
        <taxon>Nematoda</taxon>
        <taxon>Chromadorea</taxon>
        <taxon>Rhabditida</taxon>
        <taxon>Spirurina</taxon>
        <taxon>Spiruromorpha</taxon>
        <taxon>Spiruroidea</taxon>
        <taxon>Gongylonematidae</taxon>
        <taxon>Gongylonema</taxon>
    </lineage>
</organism>
<feature type="compositionally biased region" description="Polar residues" evidence="1">
    <location>
        <begin position="204"/>
        <end position="218"/>
    </location>
</feature>
<feature type="region of interest" description="Disordered" evidence="1">
    <location>
        <begin position="184"/>
        <end position="232"/>
    </location>
</feature>
<evidence type="ECO:0000313" key="4">
    <source>
        <dbReference type="WBParaSite" id="GPUH_0000836101-mRNA-1"/>
    </source>
</evidence>
<accession>A0A183DI11</accession>
<feature type="region of interest" description="Disordered" evidence="1">
    <location>
        <begin position="117"/>
        <end position="151"/>
    </location>
</feature>
<name>A0A183DI11_9BILA</name>
<proteinExistence type="predicted"/>
<feature type="compositionally biased region" description="Polar residues" evidence="1">
    <location>
        <begin position="184"/>
        <end position="195"/>
    </location>
</feature>